<feature type="compositionally biased region" description="Polar residues" evidence="1">
    <location>
        <begin position="275"/>
        <end position="285"/>
    </location>
</feature>
<feature type="compositionally biased region" description="Low complexity" evidence="1">
    <location>
        <begin position="299"/>
        <end position="321"/>
    </location>
</feature>
<keyword evidence="3" id="KW-1185">Reference proteome</keyword>
<reference evidence="2 3" key="1">
    <citation type="submission" date="2018-07" db="EMBL/GenBank/DDBJ databases">
        <title>A high quality draft genome assembly of the barn swallow (H. rustica rustica).</title>
        <authorList>
            <person name="Formenti G."/>
            <person name="Chiara M."/>
            <person name="Poveda L."/>
            <person name="Francoijs K.-J."/>
            <person name="Bonisoli-Alquati A."/>
            <person name="Canova L."/>
            <person name="Gianfranceschi L."/>
            <person name="Horner D.S."/>
            <person name="Saino N."/>
        </authorList>
    </citation>
    <scope>NUCLEOTIDE SEQUENCE [LARGE SCALE GENOMIC DNA]</scope>
    <source>
        <strain evidence="2">Chelidonia</strain>
        <tissue evidence="2">Blood</tissue>
    </source>
</reference>
<feature type="region of interest" description="Disordered" evidence="1">
    <location>
        <begin position="275"/>
        <end position="350"/>
    </location>
</feature>
<accession>A0A3M0IN89</accession>
<name>A0A3M0IN89_HIRRU</name>
<sequence length="399" mass="42724">MHLEGQVQRLMSHSENTSCPAKPTGSGWLSVLKMVKLILDFGAGLVKTQFSVRVADNTLVNSSAFVFSLILTLGLQWRKDSKRRAAAVPFVSCSAGNSRPKGLCRTTGANLSRANSCSWAVLSVELSADQQCHCTSVRLQQKGKTIIWMIITPFQTFLLVRGKDSRESILFKDHISLISTRSVKPSICPFAGLAVIHFSPLQTNLSLKLLPLVPTLQFQQSLRSPSGFEDSFIPQSSSKTKRPFLHFIQHCHDSVAKASAFDSCSLALTSDAPSLTAECSRSSTDPAARGTVSPRLNTPSSPSLAPEQSSSSSCSVSMPSPGLAPTDPHPAHAGGSQAGHSTPDADGSMLPLLLDSKSHLTRLVTEGHMALCSSTHWLLELSKGLGEANKNGDTSITFQ</sequence>
<dbReference type="AlphaFoldDB" id="A0A3M0IN89"/>
<proteinExistence type="predicted"/>
<organism evidence="2 3">
    <name type="scientific">Hirundo rustica rustica</name>
    <dbReference type="NCBI Taxonomy" id="333673"/>
    <lineage>
        <taxon>Eukaryota</taxon>
        <taxon>Metazoa</taxon>
        <taxon>Chordata</taxon>
        <taxon>Craniata</taxon>
        <taxon>Vertebrata</taxon>
        <taxon>Euteleostomi</taxon>
        <taxon>Archelosauria</taxon>
        <taxon>Archosauria</taxon>
        <taxon>Dinosauria</taxon>
        <taxon>Saurischia</taxon>
        <taxon>Theropoda</taxon>
        <taxon>Coelurosauria</taxon>
        <taxon>Aves</taxon>
        <taxon>Neognathae</taxon>
        <taxon>Neoaves</taxon>
        <taxon>Telluraves</taxon>
        <taxon>Australaves</taxon>
        <taxon>Passeriformes</taxon>
        <taxon>Sylvioidea</taxon>
        <taxon>Hirundinidae</taxon>
        <taxon>Hirundo</taxon>
    </lineage>
</organism>
<evidence type="ECO:0000313" key="3">
    <source>
        <dbReference type="Proteomes" id="UP000269221"/>
    </source>
</evidence>
<gene>
    <name evidence="2" type="ORF">DUI87_35195</name>
</gene>
<dbReference type="EMBL" id="QRBI01000326">
    <property type="protein sequence ID" value="RMB88453.1"/>
    <property type="molecule type" value="Genomic_DNA"/>
</dbReference>
<comment type="caution">
    <text evidence="2">The sequence shown here is derived from an EMBL/GenBank/DDBJ whole genome shotgun (WGS) entry which is preliminary data.</text>
</comment>
<evidence type="ECO:0000256" key="1">
    <source>
        <dbReference type="SAM" id="MobiDB-lite"/>
    </source>
</evidence>
<protein>
    <submittedName>
        <fullName evidence="2">Uncharacterized protein</fullName>
    </submittedName>
</protein>
<dbReference type="Proteomes" id="UP000269221">
    <property type="component" value="Unassembled WGS sequence"/>
</dbReference>
<evidence type="ECO:0000313" key="2">
    <source>
        <dbReference type="EMBL" id="RMB88453.1"/>
    </source>
</evidence>